<dbReference type="EMBL" id="VUJU01005422">
    <property type="protein sequence ID" value="KAF0751288.1"/>
    <property type="molecule type" value="Genomic_DNA"/>
</dbReference>
<evidence type="ECO:0000313" key="3">
    <source>
        <dbReference type="Proteomes" id="UP000478052"/>
    </source>
</evidence>
<sequence length="35" mass="4360">MYKYIFLGSIFKAENLAKYVVVNLFFFFNYVIMYY</sequence>
<proteinExistence type="predicted"/>
<organism evidence="2 3">
    <name type="scientific">Aphis craccivora</name>
    <name type="common">Cowpea aphid</name>
    <dbReference type="NCBI Taxonomy" id="307492"/>
    <lineage>
        <taxon>Eukaryota</taxon>
        <taxon>Metazoa</taxon>
        <taxon>Ecdysozoa</taxon>
        <taxon>Arthropoda</taxon>
        <taxon>Hexapoda</taxon>
        <taxon>Insecta</taxon>
        <taxon>Pterygota</taxon>
        <taxon>Neoptera</taxon>
        <taxon>Paraneoptera</taxon>
        <taxon>Hemiptera</taxon>
        <taxon>Sternorrhyncha</taxon>
        <taxon>Aphidomorpha</taxon>
        <taxon>Aphidoidea</taxon>
        <taxon>Aphididae</taxon>
        <taxon>Aphidini</taxon>
        <taxon>Aphis</taxon>
        <taxon>Aphis</taxon>
    </lineage>
</organism>
<evidence type="ECO:0000313" key="2">
    <source>
        <dbReference type="EMBL" id="KAF0751288.1"/>
    </source>
</evidence>
<dbReference type="AlphaFoldDB" id="A0A6G0Y8M7"/>
<name>A0A6G0Y8M7_APHCR</name>
<protein>
    <submittedName>
        <fullName evidence="2">Uncharacterized protein</fullName>
    </submittedName>
</protein>
<dbReference type="Proteomes" id="UP000478052">
    <property type="component" value="Unassembled WGS sequence"/>
</dbReference>
<keyword evidence="1" id="KW-0812">Transmembrane</keyword>
<gene>
    <name evidence="2" type="ORF">FWK35_00033283</name>
</gene>
<accession>A0A6G0Y8M7</accession>
<evidence type="ECO:0000256" key="1">
    <source>
        <dbReference type="SAM" id="Phobius"/>
    </source>
</evidence>
<feature type="transmembrane region" description="Helical" evidence="1">
    <location>
        <begin position="16"/>
        <end position="34"/>
    </location>
</feature>
<keyword evidence="1" id="KW-0472">Membrane</keyword>
<comment type="caution">
    <text evidence="2">The sequence shown here is derived from an EMBL/GenBank/DDBJ whole genome shotgun (WGS) entry which is preliminary data.</text>
</comment>
<keyword evidence="3" id="KW-1185">Reference proteome</keyword>
<keyword evidence="1" id="KW-1133">Transmembrane helix</keyword>
<reference evidence="2 3" key="1">
    <citation type="submission" date="2019-08" db="EMBL/GenBank/DDBJ databases">
        <title>Whole genome of Aphis craccivora.</title>
        <authorList>
            <person name="Voronova N.V."/>
            <person name="Shulinski R.S."/>
            <person name="Bandarenka Y.V."/>
            <person name="Zhorov D.G."/>
            <person name="Warner D."/>
        </authorList>
    </citation>
    <scope>NUCLEOTIDE SEQUENCE [LARGE SCALE GENOMIC DNA]</scope>
    <source>
        <strain evidence="2">180601</strain>
        <tissue evidence="2">Whole Body</tissue>
    </source>
</reference>